<reference evidence="3" key="1">
    <citation type="journal article" date="2019" name="Int. J. Syst. Evol. Microbiol.">
        <title>The Global Catalogue of Microorganisms (GCM) 10K type strain sequencing project: providing services to taxonomists for standard genome sequencing and annotation.</title>
        <authorList>
            <consortium name="The Broad Institute Genomics Platform"/>
            <consortium name="The Broad Institute Genome Sequencing Center for Infectious Disease"/>
            <person name="Wu L."/>
            <person name="Ma J."/>
        </authorList>
    </citation>
    <scope>NUCLEOTIDE SEQUENCE [LARGE SCALE GENOMIC DNA]</scope>
    <source>
        <strain evidence="3">JCM 17017</strain>
    </source>
</reference>
<organism evidence="2 3">
    <name type="scientific">Amycolatopsis tucumanensis</name>
    <dbReference type="NCBI Taxonomy" id="401106"/>
    <lineage>
        <taxon>Bacteria</taxon>
        <taxon>Bacillati</taxon>
        <taxon>Actinomycetota</taxon>
        <taxon>Actinomycetes</taxon>
        <taxon>Pseudonocardiales</taxon>
        <taxon>Pseudonocardiaceae</taxon>
        <taxon>Amycolatopsis</taxon>
    </lineage>
</organism>
<accession>A0ABP7HTC5</accession>
<evidence type="ECO:0000313" key="3">
    <source>
        <dbReference type="Proteomes" id="UP001501624"/>
    </source>
</evidence>
<dbReference type="Gene3D" id="3.40.50.1820">
    <property type="entry name" value="alpha/beta hydrolase"/>
    <property type="match status" value="1"/>
</dbReference>
<dbReference type="Pfam" id="PF12697">
    <property type="entry name" value="Abhydrolase_6"/>
    <property type="match status" value="1"/>
</dbReference>
<proteinExistence type="predicted"/>
<feature type="domain" description="AB hydrolase-1" evidence="1">
    <location>
        <begin position="39"/>
        <end position="263"/>
    </location>
</feature>
<keyword evidence="2" id="KW-0378">Hydrolase</keyword>
<dbReference type="Proteomes" id="UP001501624">
    <property type="component" value="Unassembled WGS sequence"/>
</dbReference>
<dbReference type="SUPFAM" id="SSF53474">
    <property type="entry name" value="alpha/beta-Hydrolases"/>
    <property type="match status" value="1"/>
</dbReference>
<comment type="caution">
    <text evidence="2">The sequence shown here is derived from an EMBL/GenBank/DDBJ whole genome shotgun (WGS) entry which is preliminary data.</text>
</comment>
<dbReference type="InterPro" id="IPR000073">
    <property type="entry name" value="AB_hydrolase_1"/>
</dbReference>
<evidence type="ECO:0000259" key="1">
    <source>
        <dbReference type="Pfam" id="PF12697"/>
    </source>
</evidence>
<dbReference type="PANTHER" id="PTHR43689">
    <property type="entry name" value="HYDROLASE"/>
    <property type="match status" value="1"/>
</dbReference>
<dbReference type="GO" id="GO:0016787">
    <property type="term" value="F:hydrolase activity"/>
    <property type="evidence" value="ECO:0007669"/>
    <property type="project" value="UniProtKB-KW"/>
</dbReference>
<dbReference type="PRINTS" id="PR00111">
    <property type="entry name" value="ABHYDROLASE"/>
</dbReference>
<evidence type="ECO:0000313" key="2">
    <source>
        <dbReference type="EMBL" id="GAA3800924.1"/>
    </source>
</evidence>
<dbReference type="EMBL" id="BAABCM010000001">
    <property type="protein sequence ID" value="GAA3800924.1"/>
    <property type="molecule type" value="Genomic_DNA"/>
</dbReference>
<name>A0ABP7HTC5_9PSEU</name>
<keyword evidence="3" id="KW-1185">Reference proteome</keyword>
<gene>
    <name evidence="2" type="ORF">GCM10022380_17990</name>
</gene>
<dbReference type="PANTHER" id="PTHR43689:SF8">
    <property type="entry name" value="ALPHA_BETA-HYDROLASES SUPERFAMILY PROTEIN"/>
    <property type="match status" value="1"/>
</dbReference>
<dbReference type="InterPro" id="IPR029058">
    <property type="entry name" value="AB_hydrolase_fold"/>
</dbReference>
<protein>
    <submittedName>
        <fullName evidence="2">Alpha/beta hydrolase</fullName>
    </submittedName>
</protein>
<sequence length="276" mass="30472">MKGVSVDSERRKLRAWAAEVLVADSGSAGHPDSPPDLPIVVLHGEEGPESVRALVEGLGGTHRVLAITHPGFDRRPRVPGVDRPQHLAYLYLDLLDSAGITRCAIIGSSLGAWIAMEMAVMEPRRFASVTLLGPLGAKFNGREERGFAEVVVESADRIREILYADGARDPWCSRTEPEQIVERAEYRETFMHYGWEPYLHNPVLPALLPRIGAPTLVIAGDEDRLTPPGYYEALTGRVARGRLERVAGAGHYPEIERPDETVELIRKFALTGKENR</sequence>